<dbReference type="AlphaFoldDB" id="A0A182N8M3"/>
<dbReference type="PANTHER" id="PTHR13091:SF0">
    <property type="entry name" value="NONSENSE-MEDIATED MRNA DECAY FACTOR SMG8"/>
    <property type="match status" value="1"/>
</dbReference>
<dbReference type="GO" id="GO:0000184">
    <property type="term" value="P:nuclear-transcribed mRNA catabolic process, nonsense-mediated decay"/>
    <property type="evidence" value="ECO:0007669"/>
    <property type="project" value="UniProtKB-UniRule"/>
</dbReference>
<proteinExistence type="inferred from homology"/>
<dbReference type="EnsemblMetazoa" id="ADIR003997-RA">
    <property type="protein sequence ID" value="ADIR003997-PA"/>
    <property type="gene ID" value="ADIR003997"/>
</dbReference>
<accession>A0A182N8M3</accession>
<dbReference type="InterPro" id="IPR019354">
    <property type="entry name" value="SMG8-like"/>
</dbReference>
<keyword evidence="6" id="KW-1185">Reference proteome</keyword>
<dbReference type="Pfam" id="PF10220">
    <property type="entry name" value="Smg8_Smg9"/>
    <property type="match status" value="1"/>
</dbReference>
<keyword evidence="2 4" id="KW-0866">Nonsense-mediated mRNA decay</keyword>
<comment type="similarity">
    <text evidence="1 4">Belongs to the SMG8 family.</text>
</comment>
<organism evidence="5 6">
    <name type="scientific">Anopheles dirus</name>
    <dbReference type="NCBI Taxonomy" id="7168"/>
    <lineage>
        <taxon>Eukaryota</taxon>
        <taxon>Metazoa</taxon>
        <taxon>Ecdysozoa</taxon>
        <taxon>Arthropoda</taxon>
        <taxon>Hexapoda</taxon>
        <taxon>Insecta</taxon>
        <taxon>Pterygota</taxon>
        <taxon>Neoptera</taxon>
        <taxon>Endopterygota</taxon>
        <taxon>Diptera</taxon>
        <taxon>Nematocera</taxon>
        <taxon>Culicoidea</taxon>
        <taxon>Culicidae</taxon>
        <taxon>Anophelinae</taxon>
        <taxon>Anopheles</taxon>
    </lineage>
</organism>
<reference evidence="6" key="1">
    <citation type="submission" date="2013-03" db="EMBL/GenBank/DDBJ databases">
        <title>The Genome Sequence of Anopheles dirus WRAIR2.</title>
        <authorList>
            <consortium name="The Broad Institute Genomics Platform"/>
            <person name="Neafsey D.E."/>
            <person name="Walton C."/>
            <person name="Walker B."/>
            <person name="Young S.K."/>
            <person name="Zeng Q."/>
            <person name="Gargeya S."/>
            <person name="Fitzgerald M."/>
            <person name="Haas B."/>
            <person name="Abouelleil A."/>
            <person name="Allen A.W."/>
            <person name="Alvarado L."/>
            <person name="Arachchi H.M."/>
            <person name="Berlin A.M."/>
            <person name="Chapman S.B."/>
            <person name="Gainer-Dewar J."/>
            <person name="Goldberg J."/>
            <person name="Griggs A."/>
            <person name="Gujja S."/>
            <person name="Hansen M."/>
            <person name="Howarth C."/>
            <person name="Imamovic A."/>
            <person name="Ireland A."/>
            <person name="Larimer J."/>
            <person name="McCowan C."/>
            <person name="Murphy C."/>
            <person name="Pearson M."/>
            <person name="Poon T.W."/>
            <person name="Priest M."/>
            <person name="Roberts A."/>
            <person name="Saif S."/>
            <person name="Shea T."/>
            <person name="Sisk P."/>
            <person name="Sykes S."/>
            <person name="Wortman J."/>
            <person name="Nusbaum C."/>
            <person name="Birren B."/>
        </authorList>
    </citation>
    <scope>NUCLEOTIDE SEQUENCE [LARGE SCALE GENOMIC DNA]</scope>
    <source>
        <strain evidence="6">WRAIR2</strain>
    </source>
</reference>
<dbReference type="Proteomes" id="UP000075884">
    <property type="component" value="Unassembled WGS sequence"/>
</dbReference>
<name>A0A182N8M3_9DIPT</name>
<dbReference type="PANTHER" id="PTHR13091">
    <property type="entry name" value="AMPLIFIED IN BREAST CANCER 2-RELATED"/>
    <property type="match status" value="1"/>
</dbReference>
<protein>
    <recommendedName>
        <fullName evidence="3 4">Nonsense-mediated mRNA decay factor SMG8</fullName>
    </recommendedName>
</protein>
<dbReference type="STRING" id="7168.A0A182N8M3"/>
<evidence type="ECO:0000313" key="6">
    <source>
        <dbReference type="Proteomes" id="UP000075884"/>
    </source>
</evidence>
<evidence type="ECO:0000256" key="2">
    <source>
        <dbReference type="ARBA" id="ARBA00023161"/>
    </source>
</evidence>
<evidence type="ECO:0000313" key="5">
    <source>
        <dbReference type="EnsemblMetazoa" id="ADIR003997-PA"/>
    </source>
</evidence>
<reference evidence="5" key="2">
    <citation type="submission" date="2020-05" db="UniProtKB">
        <authorList>
            <consortium name="EnsemblMetazoa"/>
        </authorList>
    </citation>
    <scope>IDENTIFICATION</scope>
    <source>
        <strain evidence="5">WRAIR2</strain>
    </source>
</reference>
<evidence type="ECO:0000256" key="3">
    <source>
        <dbReference type="ARBA" id="ARBA00029509"/>
    </source>
</evidence>
<sequence>MKPYETFVFPDIPPNLREKLFQKNKTMVVVGVLGKSAEAHCNKMLDFDILHTYPSLTDKPGRDGQVKFYFRAEGKTLFLHFDAPYDNFVLLDLAERMMKEKSNDFPLHFIEFNSAIRTRFARMLLFALQVCHILVIVESSISFDMSYLSIFKSLKIIREKYVLKFLPRMLRSASVGSFMGKECRLCSPRLLFTFDLPDNGTDTSLGEIKALEKKVQDYINKTLRNEFIITNNSAMSLFSLPKTRQFVFYSDPKVRRQDPLLDSIDMLSRYLSKPQHTSAVPGQNEQELLEQAKPYDYFWLSSSYKYEPKDPVQQDNRSVLNLVQEHVENALKGKFNEGDSLGRQRNKTHFALPSVQAWYEMFKYMYELFIKNPANPNFSGYDADYNAYLQNFHDIVDIDERFFAEICEQGVELAMLKYKEMLPPHYSASFHETKYHEALNLLMDYGRGPELKPSIKRLKEYCDSIWLAGKQQCEYPSLRGNPCVLRKHKPSDPADHSSGVIYVSSCNCGRMQGHREDPYTTRQANYGFYQMIAKSCSNCNRLERIQFPIFEPSISDFRAAEFITKNYSNLMLLDSTDRTAADVGSHVRNAPGSTHYMPGSQRSQDSSASLSFNVGFVGEEDGPYGGVGRKGHDKRNLEQQELSVGGTDIEHYGLRAEDQDSNDEEGAFGIADEDRNEIVIKLGGIKHGPARLASTTEYLPGMPHAASPAGLLPRFPSWSLVCLGSSSIYTHNTGLPEHVQSGFLSGSNFLLPWDVSVRLEHAQCWAASYEKIRNRKKGNPYSSKGYEHNKTFKLKIFIGVEYECLRGHRFIMNAPDSILRSGSEIGRDSGSKVVFNDMPIYFPCPCRNKINNTAQLMRVHIITPKAPVNVIVDPKVKLFQNNMQNRITFTTGMTEPIKLTQSSYWVLRLPFVYEGDGGLLTAPVNVNPSSAIKHGVLMANMYGIRENELTEETMGMS</sequence>
<comment type="function">
    <text evidence="4">Involved in nonsense-mediated decay (NMD) of mRNAs containing premature stop codons.</text>
</comment>
<evidence type="ECO:0000256" key="4">
    <source>
        <dbReference type="RuleBase" id="RU367133"/>
    </source>
</evidence>
<evidence type="ECO:0000256" key="1">
    <source>
        <dbReference type="ARBA" id="ARBA00006443"/>
    </source>
</evidence>
<dbReference type="VEuPathDB" id="VectorBase:ADIR003997"/>